<reference evidence="2 3" key="1">
    <citation type="submission" date="2020-06" db="EMBL/GenBank/DDBJ databases">
        <authorList>
            <person name="Kim S.-J."/>
            <person name="Park S.-J."/>
        </authorList>
    </citation>
    <scope>NUCLEOTIDE SEQUENCE [LARGE SCALE GENOMIC DNA]</scope>
    <source>
        <strain evidence="2 3">SW-151</strain>
    </source>
</reference>
<dbReference type="Proteomes" id="UP000652427">
    <property type="component" value="Unassembled WGS sequence"/>
</dbReference>
<dbReference type="InterPro" id="IPR010839">
    <property type="entry name" value="AtuA_N"/>
</dbReference>
<organism evidence="2 3">
    <name type="scientific">Parasphingorhabdus flavimaris</name>
    <dbReference type="NCBI Taxonomy" id="266812"/>
    <lineage>
        <taxon>Bacteria</taxon>
        <taxon>Pseudomonadati</taxon>
        <taxon>Pseudomonadota</taxon>
        <taxon>Alphaproteobacteria</taxon>
        <taxon>Sphingomonadales</taxon>
        <taxon>Sphingomonadaceae</taxon>
        <taxon>Parasphingorhabdus</taxon>
    </lineage>
</organism>
<sequence length="80" mass="8336">MGGQTLSFAVEEFCMFTGAAFPDEERIASINAYLGAFSIAWALAEGEDIVITGRCGLSAVTPGACIQRFGRSTNDSPAAV</sequence>
<proteinExistence type="predicted"/>
<gene>
    <name evidence="2" type="ORF">HUO14_14135</name>
</gene>
<protein>
    <submittedName>
        <fullName evidence="2">Acyclic terpene utilization AtuA family protein</fullName>
    </submittedName>
</protein>
<accession>A0ABX2N5P7</accession>
<name>A0ABX2N5P7_9SPHN</name>
<dbReference type="EMBL" id="JABWMH010000004">
    <property type="protein sequence ID" value="NVD29035.1"/>
    <property type="molecule type" value="Genomic_DNA"/>
</dbReference>
<dbReference type="Pfam" id="PF07287">
    <property type="entry name" value="AtuA"/>
    <property type="match status" value="1"/>
</dbReference>
<keyword evidence="3" id="KW-1185">Reference proteome</keyword>
<feature type="domain" description="Acyclic terpene utilisation N-terminal" evidence="1">
    <location>
        <begin position="24"/>
        <end position="75"/>
    </location>
</feature>
<evidence type="ECO:0000259" key="1">
    <source>
        <dbReference type="Pfam" id="PF07287"/>
    </source>
</evidence>
<evidence type="ECO:0000313" key="3">
    <source>
        <dbReference type="Proteomes" id="UP000652427"/>
    </source>
</evidence>
<comment type="caution">
    <text evidence="2">The sequence shown here is derived from an EMBL/GenBank/DDBJ whole genome shotgun (WGS) entry which is preliminary data.</text>
</comment>
<evidence type="ECO:0000313" key="2">
    <source>
        <dbReference type="EMBL" id="NVD29035.1"/>
    </source>
</evidence>